<dbReference type="Proteomes" id="UP000663870">
    <property type="component" value="Unassembled WGS sequence"/>
</dbReference>
<evidence type="ECO:0000313" key="5">
    <source>
        <dbReference type="Proteomes" id="UP000663854"/>
    </source>
</evidence>
<evidence type="ECO:0000313" key="4">
    <source>
        <dbReference type="EMBL" id="CAF1309187.1"/>
    </source>
</evidence>
<sequence>MSSRIQLKNAIVYDNVNSGIRCVTVINHQSNGLLNHRITFYNENIGSSVINSIVIDGVRASSSPVMLEEGGLVVIWNRGLRIHSISFINFPNANTQAIFGAVIIGRCTTYDGIYQDLDGSLSGVTNGIILSPDALTSSACTSTLNFHNAITCPSLLDTWIRSAFNKTNLEQNGEVLNVYDTSNRHTVVLYLHKRFTHSNIYMMNLLAGQTYLCQFQNTNSSINIFYLGVAYGLAPGNYLIIRHNVDYMPDRYNDYQEERTGYQLKRKAGFHLSGVERGRHNFTSESLSFMRPVYKKAVEKIIEDEENRDPTSSTTVENDDDNQYYGEPVPELATANDNTNSYPCLRANAAQLLKKWRHGYVTTECQQLDTETNINNPSSNNLQDNTEIIVNVDADNNGNVDRISDSSPRLNRAISDQ</sequence>
<dbReference type="EMBL" id="CAJNOL010001193">
    <property type="protein sequence ID" value="CAF1309187.1"/>
    <property type="molecule type" value="Genomic_DNA"/>
</dbReference>
<dbReference type="PANTHER" id="PTHR46769:SF2">
    <property type="entry name" value="FIBROCYSTIN-L ISOFORM 2 PRECURSOR-RELATED"/>
    <property type="match status" value="1"/>
</dbReference>
<evidence type="ECO:0000256" key="2">
    <source>
        <dbReference type="SAM" id="MobiDB-lite"/>
    </source>
</evidence>
<evidence type="ECO:0000256" key="1">
    <source>
        <dbReference type="ARBA" id="ARBA00022729"/>
    </source>
</evidence>
<evidence type="ECO:0000313" key="3">
    <source>
        <dbReference type="EMBL" id="CAF1102429.1"/>
    </source>
</evidence>
<feature type="compositionally biased region" description="Polar residues" evidence="2">
    <location>
        <begin position="405"/>
        <end position="417"/>
    </location>
</feature>
<dbReference type="AlphaFoldDB" id="A0A814P7R9"/>
<keyword evidence="1" id="KW-0732">Signal</keyword>
<gene>
    <name evidence="4" type="ORF">JXQ802_LOCUS29923</name>
    <name evidence="3" type="ORF">PYM288_LOCUS19748</name>
</gene>
<proteinExistence type="predicted"/>
<feature type="region of interest" description="Disordered" evidence="2">
    <location>
        <begin position="396"/>
        <end position="417"/>
    </location>
</feature>
<feature type="region of interest" description="Disordered" evidence="2">
    <location>
        <begin position="302"/>
        <end position="339"/>
    </location>
</feature>
<dbReference type="Proteomes" id="UP000663854">
    <property type="component" value="Unassembled WGS sequence"/>
</dbReference>
<reference evidence="3" key="1">
    <citation type="submission" date="2021-02" db="EMBL/GenBank/DDBJ databases">
        <authorList>
            <person name="Nowell W R."/>
        </authorList>
    </citation>
    <scope>NUCLEOTIDE SEQUENCE</scope>
</reference>
<evidence type="ECO:0000313" key="6">
    <source>
        <dbReference type="Proteomes" id="UP000663870"/>
    </source>
</evidence>
<dbReference type="EMBL" id="CAJNOH010000680">
    <property type="protein sequence ID" value="CAF1102429.1"/>
    <property type="molecule type" value="Genomic_DNA"/>
</dbReference>
<accession>A0A814P7R9</accession>
<organism evidence="3 5">
    <name type="scientific">Rotaria sordida</name>
    <dbReference type="NCBI Taxonomy" id="392033"/>
    <lineage>
        <taxon>Eukaryota</taxon>
        <taxon>Metazoa</taxon>
        <taxon>Spiralia</taxon>
        <taxon>Gnathifera</taxon>
        <taxon>Rotifera</taxon>
        <taxon>Eurotatoria</taxon>
        <taxon>Bdelloidea</taxon>
        <taxon>Philodinida</taxon>
        <taxon>Philodinidae</taxon>
        <taxon>Rotaria</taxon>
    </lineage>
</organism>
<comment type="caution">
    <text evidence="3">The sequence shown here is derived from an EMBL/GenBank/DDBJ whole genome shotgun (WGS) entry which is preliminary data.</text>
</comment>
<name>A0A814P7R9_9BILA</name>
<keyword evidence="6" id="KW-1185">Reference proteome</keyword>
<dbReference type="PANTHER" id="PTHR46769">
    <property type="entry name" value="POLYCYSTIC KIDNEY AND HEPATIC DISEASE 1 (AUTOSOMAL RECESSIVE)-LIKE 1"/>
    <property type="match status" value="1"/>
</dbReference>
<protein>
    <submittedName>
        <fullName evidence="3">Uncharacterized protein</fullName>
    </submittedName>
</protein>
<dbReference type="InterPro" id="IPR052387">
    <property type="entry name" value="Fibrocystin"/>
</dbReference>